<dbReference type="OrthoDB" id="1684102at2759"/>
<dbReference type="AlphaFoldDB" id="B4N3C6"/>
<dbReference type="EMBL" id="CH964062">
    <property type="protein sequence ID" value="EDW78865.2"/>
    <property type="molecule type" value="Genomic_DNA"/>
</dbReference>
<dbReference type="HOGENOM" id="CLU_009646_0_0_1"/>
<evidence type="ECO:0000313" key="8">
    <source>
        <dbReference type="Proteomes" id="UP000007798"/>
    </source>
</evidence>
<evidence type="ECO:0000313" key="7">
    <source>
        <dbReference type="EMBL" id="EDW78865.2"/>
    </source>
</evidence>
<evidence type="ECO:0000259" key="6">
    <source>
        <dbReference type="Pfam" id="PF01490"/>
    </source>
</evidence>
<feature type="transmembrane region" description="Helical" evidence="5">
    <location>
        <begin position="336"/>
        <end position="353"/>
    </location>
</feature>
<feature type="domain" description="Amino acid transporter transmembrane" evidence="6">
    <location>
        <begin position="113"/>
        <end position="419"/>
    </location>
</feature>
<keyword evidence="2 5" id="KW-0812">Transmembrane</keyword>
<evidence type="ECO:0000256" key="5">
    <source>
        <dbReference type="SAM" id="Phobius"/>
    </source>
</evidence>
<evidence type="ECO:0000256" key="1">
    <source>
        <dbReference type="ARBA" id="ARBA00004141"/>
    </source>
</evidence>
<comment type="subcellular location">
    <subcellularLocation>
        <location evidence="1">Membrane</location>
        <topology evidence="1">Multi-pass membrane protein</topology>
    </subcellularLocation>
</comment>
<dbReference type="Pfam" id="PF01490">
    <property type="entry name" value="Aa_trans"/>
    <property type="match status" value="2"/>
</dbReference>
<dbReference type="FunCoup" id="B4N3C6">
    <property type="interactions" value="9"/>
</dbReference>
<reference evidence="7 8" key="1">
    <citation type="journal article" date="2007" name="Nature">
        <title>Evolution of genes and genomes on the Drosophila phylogeny.</title>
        <authorList>
            <consortium name="Drosophila 12 Genomes Consortium"/>
            <person name="Clark A.G."/>
            <person name="Eisen M.B."/>
            <person name="Smith D.R."/>
            <person name="Bergman C.M."/>
            <person name="Oliver B."/>
            <person name="Markow T.A."/>
            <person name="Kaufman T.C."/>
            <person name="Kellis M."/>
            <person name="Gelbart W."/>
            <person name="Iyer V.N."/>
            <person name="Pollard D.A."/>
            <person name="Sackton T.B."/>
            <person name="Larracuente A.M."/>
            <person name="Singh N.D."/>
            <person name="Abad J.P."/>
            <person name="Abt D.N."/>
            <person name="Adryan B."/>
            <person name="Aguade M."/>
            <person name="Akashi H."/>
            <person name="Anderson W.W."/>
            <person name="Aquadro C.F."/>
            <person name="Ardell D.H."/>
            <person name="Arguello R."/>
            <person name="Artieri C.G."/>
            <person name="Barbash D.A."/>
            <person name="Barker D."/>
            <person name="Barsanti P."/>
            <person name="Batterham P."/>
            <person name="Batzoglou S."/>
            <person name="Begun D."/>
            <person name="Bhutkar A."/>
            <person name="Blanco E."/>
            <person name="Bosak S.A."/>
            <person name="Bradley R.K."/>
            <person name="Brand A.D."/>
            <person name="Brent M.R."/>
            <person name="Brooks A.N."/>
            <person name="Brown R.H."/>
            <person name="Butlin R.K."/>
            <person name="Caggese C."/>
            <person name="Calvi B.R."/>
            <person name="Bernardo de Carvalho A."/>
            <person name="Caspi A."/>
            <person name="Castrezana S."/>
            <person name="Celniker S.E."/>
            <person name="Chang J.L."/>
            <person name="Chapple C."/>
            <person name="Chatterji S."/>
            <person name="Chinwalla A."/>
            <person name="Civetta A."/>
            <person name="Clifton S.W."/>
            <person name="Comeron J.M."/>
            <person name="Costello J.C."/>
            <person name="Coyne J.A."/>
            <person name="Daub J."/>
            <person name="David R.G."/>
            <person name="Delcher A.L."/>
            <person name="Delehaunty K."/>
            <person name="Do C.B."/>
            <person name="Ebling H."/>
            <person name="Edwards K."/>
            <person name="Eickbush T."/>
            <person name="Evans J.D."/>
            <person name="Filipski A."/>
            <person name="Findeiss S."/>
            <person name="Freyhult E."/>
            <person name="Fulton L."/>
            <person name="Fulton R."/>
            <person name="Garcia A.C."/>
            <person name="Gardiner A."/>
            <person name="Garfield D.A."/>
            <person name="Garvin B.E."/>
            <person name="Gibson G."/>
            <person name="Gilbert D."/>
            <person name="Gnerre S."/>
            <person name="Godfrey J."/>
            <person name="Good R."/>
            <person name="Gotea V."/>
            <person name="Gravely B."/>
            <person name="Greenberg A.J."/>
            <person name="Griffiths-Jones S."/>
            <person name="Gross S."/>
            <person name="Guigo R."/>
            <person name="Gustafson E.A."/>
            <person name="Haerty W."/>
            <person name="Hahn M.W."/>
            <person name="Halligan D.L."/>
            <person name="Halpern A.L."/>
            <person name="Halter G.M."/>
            <person name="Han M.V."/>
            <person name="Heger A."/>
            <person name="Hillier L."/>
            <person name="Hinrichs A.S."/>
            <person name="Holmes I."/>
            <person name="Hoskins R.A."/>
            <person name="Hubisz M.J."/>
            <person name="Hultmark D."/>
            <person name="Huntley M.A."/>
            <person name="Jaffe D.B."/>
            <person name="Jagadeeshan S."/>
            <person name="Jeck W.R."/>
            <person name="Johnson J."/>
            <person name="Jones C.D."/>
            <person name="Jordan W.C."/>
            <person name="Karpen G.H."/>
            <person name="Kataoka E."/>
            <person name="Keightley P.D."/>
            <person name="Kheradpour P."/>
            <person name="Kirkness E.F."/>
            <person name="Koerich L.B."/>
            <person name="Kristiansen K."/>
            <person name="Kudrna D."/>
            <person name="Kulathinal R.J."/>
            <person name="Kumar S."/>
            <person name="Kwok R."/>
            <person name="Lander E."/>
            <person name="Langley C.H."/>
            <person name="Lapoint R."/>
            <person name="Lazzaro B.P."/>
            <person name="Lee S.J."/>
            <person name="Levesque L."/>
            <person name="Li R."/>
            <person name="Lin C.F."/>
            <person name="Lin M.F."/>
            <person name="Lindblad-Toh K."/>
            <person name="Llopart A."/>
            <person name="Long M."/>
            <person name="Low L."/>
            <person name="Lozovsky E."/>
            <person name="Lu J."/>
            <person name="Luo M."/>
            <person name="Machado C.A."/>
            <person name="Makalowski W."/>
            <person name="Marzo M."/>
            <person name="Matsuda M."/>
            <person name="Matzkin L."/>
            <person name="McAllister B."/>
            <person name="McBride C.S."/>
            <person name="McKernan B."/>
            <person name="McKernan K."/>
            <person name="Mendez-Lago M."/>
            <person name="Minx P."/>
            <person name="Mollenhauer M.U."/>
            <person name="Montooth K."/>
            <person name="Mount S.M."/>
            <person name="Mu X."/>
            <person name="Myers E."/>
            <person name="Negre B."/>
            <person name="Newfeld S."/>
            <person name="Nielsen R."/>
            <person name="Noor M.A."/>
            <person name="O'Grady P."/>
            <person name="Pachter L."/>
            <person name="Papaceit M."/>
            <person name="Parisi M.J."/>
            <person name="Parisi M."/>
            <person name="Parts L."/>
            <person name="Pedersen J.S."/>
            <person name="Pesole G."/>
            <person name="Phillippy A.M."/>
            <person name="Ponting C.P."/>
            <person name="Pop M."/>
            <person name="Porcelli D."/>
            <person name="Powell J.R."/>
            <person name="Prohaska S."/>
            <person name="Pruitt K."/>
            <person name="Puig M."/>
            <person name="Quesneville H."/>
            <person name="Ram K.R."/>
            <person name="Rand D."/>
            <person name="Rasmussen M.D."/>
            <person name="Reed L.K."/>
            <person name="Reenan R."/>
            <person name="Reily A."/>
            <person name="Remington K.A."/>
            <person name="Rieger T.T."/>
            <person name="Ritchie M.G."/>
            <person name="Robin C."/>
            <person name="Rogers Y.H."/>
            <person name="Rohde C."/>
            <person name="Rozas J."/>
            <person name="Rubenfield M.J."/>
            <person name="Ruiz A."/>
            <person name="Russo S."/>
            <person name="Salzberg S.L."/>
            <person name="Sanchez-Gracia A."/>
            <person name="Saranga D.J."/>
            <person name="Sato H."/>
            <person name="Schaeffer S.W."/>
            <person name="Schatz M.C."/>
            <person name="Schlenke T."/>
            <person name="Schwartz R."/>
            <person name="Segarra C."/>
            <person name="Singh R.S."/>
            <person name="Sirot L."/>
            <person name="Sirota M."/>
            <person name="Sisneros N.B."/>
            <person name="Smith C.D."/>
            <person name="Smith T.F."/>
            <person name="Spieth J."/>
            <person name="Stage D.E."/>
            <person name="Stark A."/>
            <person name="Stephan W."/>
            <person name="Strausberg R.L."/>
            <person name="Strempel S."/>
            <person name="Sturgill D."/>
            <person name="Sutton G."/>
            <person name="Sutton G.G."/>
            <person name="Tao W."/>
            <person name="Teichmann S."/>
            <person name="Tobari Y.N."/>
            <person name="Tomimura Y."/>
            <person name="Tsolas J.M."/>
            <person name="Valente V.L."/>
            <person name="Venter E."/>
            <person name="Venter J.C."/>
            <person name="Vicario S."/>
            <person name="Vieira F.G."/>
            <person name="Vilella A.J."/>
            <person name="Villasante A."/>
            <person name="Walenz B."/>
            <person name="Wang J."/>
            <person name="Wasserman M."/>
            <person name="Watts T."/>
            <person name="Wilson D."/>
            <person name="Wilson R.K."/>
            <person name="Wing R.A."/>
            <person name="Wolfner M.F."/>
            <person name="Wong A."/>
            <person name="Wong G.K."/>
            <person name="Wu C.I."/>
            <person name="Wu G."/>
            <person name="Yamamoto D."/>
            <person name="Yang H.P."/>
            <person name="Yang S.P."/>
            <person name="Yorke J.A."/>
            <person name="Yoshida K."/>
            <person name="Zdobnov E."/>
            <person name="Zhang P."/>
            <person name="Zhang Y."/>
            <person name="Zimin A.V."/>
            <person name="Baldwin J."/>
            <person name="Abdouelleil A."/>
            <person name="Abdulkadir J."/>
            <person name="Abebe A."/>
            <person name="Abera B."/>
            <person name="Abreu J."/>
            <person name="Acer S.C."/>
            <person name="Aftuck L."/>
            <person name="Alexander A."/>
            <person name="An P."/>
            <person name="Anderson E."/>
            <person name="Anderson S."/>
            <person name="Arachi H."/>
            <person name="Azer M."/>
            <person name="Bachantsang P."/>
            <person name="Barry A."/>
            <person name="Bayul T."/>
            <person name="Berlin A."/>
            <person name="Bessette D."/>
            <person name="Bloom T."/>
            <person name="Blye J."/>
            <person name="Boguslavskiy L."/>
            <person name="Bonnet C."/>
            <person name="Boukhgalter B."/>
            <person name="Bourzgui I."/>
            <person name="Brown A."/>
            <person name="Cahill P."/>
            <person name="Channer S."/>
            <person name="Cheshatsang Y."/>
            <person name="Chuda L."/>
            <person name="Citroen M."/>
            <person name="Collymore A."/>
            <person name="Cooke P."/>
            <person name="Costello M."/>
            <person name="D'Aco K."/>
            <person name="Daza R."/>
            <person name="De Haan G."/>
            <person name="DeGray S."/>
            <person name="DeMaso C."/>
            <person name="Dhargay N."/>
            <person name="Dooley K."/>
            <person name="Dooley E."/>
            <person name="Doricent M."/>
            <person name="Dorje P."/>
            <person name="Dorjee K."/>
            <person name="Dupes A."/>
            <person name="Elong R."/>
            <person name="Falk J."/>
            <person name="Farina A."/>
            <person name="Faro S."/>
            <person name="Ferguson D."/>
            <person name="Fisher S."/>
            <person name="Foley C.D."/>
            <person name="Franke A."/>
            <person name="Friedrich D."/>
            <person name="Gadbois L."/>
            <person name="Gearin G."/>
            <person name="Gearin C.R."/>
            <person name="Giannoukos G."/>
            <person name="Goode T."/>
            <person name="Graham J."/>
            <person name="Grandbois E."/>
            <person name="Grewal S."/>
            <person name="Gyaltsen K."/>
            <person name="Hafez N."/>
            <person name="Hagos B."/>
            <person name="Hall J."/>
            <person name="Henson C."/>
            <person name="Hollinger A."/>
            <person name="Honan T."/>
            <person name="Huard M.D."/>
            <person name="Hughes L."/>
            <person name="Hurhula B."/>
            <person name="Husby M.E."/>
            <person name="Kamat A."/>
            <person name="Kanga B."/>
            <person name="Kashin S."/>
            <person name="Khazanovich D."/>
            <person name="Kisner P."/>
            <person name="Lance K."/>
            <person name="Lara M."/>
            <person name="Lee W."/>
            <person name="Lennon N."/>
            <person name="Letendre F."/>
            <person name="LeVine R."/>
            <person name="Lipovsky A."/>
            <person name="Liu X."/>
            <person name="Liu J."/>
            <person name="Liu S."/>
            <person name="Lokyitsang T."/>
            <person name="Lokyitsang Y."/>
            <person name="Lubonja R."/>
            <person name="Lui A."/>
            <person name="MacDonald P."/>
            <person name="Magnisalis V."/>
            <person name="Maru K."/>
            <person name="Matthews C."/>
            <person name="McCusker W."/>
            <person name="McDonough S."/>
            <person name="Mehta T."/>
            <person name="Meldrim J."/>
            <person name="Meneus L."/>
            <person name="Mihai O."/>
            <person name="Mihalev A."/>
            <person name="Mihova T."/>
            <person name="Mittelman R."/>
            <person name="Mlenga V."/>
            <person name="Montmayeur A."/>
            <person name="Mulrain L."/>
            <person name="Navidi A."/>
            <person name="Naylor J."/>
            <person name="Negash T."/>
            <person name="Nguyen T."/>
            <person name="Nguyen N."/>
            <person name="Nicol R."/>
            <person name="Norbu C."/>
            <person name="Norbu N."/>
            <person name="Novod N."/>
            <person name="O'Neill B."/>
            <person name="Osman S."/>
            <person name="Markiewicz E."/>
            <person name="Oyono O.L."/>
            <person name="Patti C."/>
            <person name="Phunkhang P."/>
            <person name="Pierre F."/>
            <person name="Priest M."/>
            <person name="Raghuraman S."/>
            <person name="Rege F."/>
            <person name="Reyes R."/>
            <person name="Rise C."/>
            <person name="Rogov P."/>
            <person name="Ross K."/>
            <person name="Ryan E."/>
            <person name="Settipalli S."/>
            <person name="Shea T."/>
            <person name="Sherpa N."/>
            <person name="Shi L."/>
            <person name="Shih D."/>
            <person name="Sparrow T."/>
            <person name="Spaulding J."/>
            <person name="Stalker J."/>
            <person name="Stange-Thomann N."/>
            <person name="Stavropoulos S."/>
            <person name="Stone C."/>
            <person name="Strader C."/>
            <person name="Tesfaye S."/>
            <person name="Thomson T."/>
            <person name="Thoulutsang Y."/>
            <person name="Thoulutsang D."/>
            <person name="Topham K."/>
            <person name="Topping I."/>
            <person name="Tsamla T."/>
            <person name="Vassiliev H."/>
            <person name="Vo A."/>
            <person name="Wangchuk T."/>
            <person name="Wangdi T."/>
            <person name="Weiand M."/>
            <person name="Wilkinson J."/>
            <person name="Wilson A."/>
            <person name="Yadav S."/>
            <person name="Young G."/>
            <person name="Yu Q."/>
            <person name="Zembek L."/>
            <person name="Zhong D."/>
            <person name="Zimmer A."/>
            <person name="Zwirko Z."/>
            <person name="Jaffe D.B."/>
            <person name="Alvarez P."/>
            <person name="Brockman W."/>
            <person name="Butler J."/>
            <person name="Chin C."/>
            <person name="Gnerre S."/>
            <person name="Grabherr M."/>
            <person name="Kleber M."/>
            <person name="Mauceli E."/>
            <person name="MacCallum I."/>
        </authorList>
    </citation>
    <scope>NUCLEOTIDE SEQUENCE [LARGE SCALE GENOMIC DNA]</scope>
    <source>
        <strain evidence="8">Tucson 14030-0811.24</strain>
    </source>
</reference>
<feature type="transmembrane region" description="Helical" evidence="5">
    <location>
        <begin position="360"/>
        <end position="381"/>
    </location>
</feature>
<feature type="transmembrane region" description="Helical" evidence="5">
    <location>
        <begin position="87"/>
        <end position="107"/>
    </location>
</feature>
<dbReference type="InParanoid" id="B4N3C6"/>
<protein>
    <recommendedName>
        <fullName evidence="6">Amino acid transporter transmembrane domain-containing protein</fullName>
    </recommendedName>
</protein>
<feature type="transmembrane region" description="Helical" evidence="5">
    <location>
        <begin position="295"/>
        <end position="316"/>
    </location>
</feature>
<dbReference type="GO" id="GO:0005774">
    <property type="term" value="C:vacuolar membrane"/>
    <property type="evidence" value="ECO:0007669"/>
    <property type="project" value="TreeGrafter"/>
</dbReference>
<keyword evidence="8" id="KW-1185">Reference proteome</keyword>
<feature type="transmembrane region" description="Helical" evidence="5">
    <location>
        <begin position="145"/>
        <end position="168"/>
    </location>
</feature>
<evidence type="ECO:0000256" key="4">
    <source>
        <dbReference type="ARBA" id="ARBA00023136"/>
    </source>
</evidence>
<keyword evidence="3 5" id="KW-1133">Transmembrane helix</keyword>
<dbReference type="GO" id="GO:0015179">
    <property type="term" value="F:L-amino acid transmembrane transporter activity"/>
    <property type="evidence" value="ECO:0007669"/>
    <property type="project" value="TreeGrafter"/>
</dbReference>
<evidence type="ECO:0000256" key="3">
    <source>
        <dbReference type="ARBA" id="ARBA00022989"/>
    </source>
</evidence>
<feature type="transmembrane region" description="Helical" evidence="5">
    <location>
        <begin position="174"/>
        <end position="197"/>
    </location>
</feature>
<organism evidence="7 8">
    <name type="scientific">Drosophila willistoni</name>
    <name type="common">Fruit fly</name>
    <dbReference type="NCBI Taxonomy" id="7260"/>
    <lineage>
        <taxon>Eukaryota</taxon>
        <taxon>Metazoa</taxon>
        <taxon>Ecdysozoa</taxon>
        <taxon>Arthropoda</taxon>
        <taxon>Hexapoda</taxon>
        <taxon>Insecta</taxon>
        <taxon>Pterygota</taxon>
        <taxon>Neoptera</taxon>
        <taxon>Endopterygota</taxon>
        <taxon>Diptera</taxon>
        <taxon>Brachycera</taxon>
        <taxon>Muscomorpha</taxon>
        <taxon>Ephydroidea</taxon>
        <taxon>Drosophilidae</taxon>
        <taxon>Drosophila</taxon>
        <taxon>Sophophora</taxon>
    </lineage>
</organism>
<feature type="domain" description="Amino acid transporter transmembrane" evidence="6">
    <location>
        <begin position="62"/>
        <end position="112"/>
    </location>
</feature>
<dbReference type="PANTHER" id="PTHR22950:SF340">
    <property type="entry name" value="AMINO ACID TRANSPORTER TRANSMEMBRANE DOMAIN-CONTAINING PROTEIN-RELATED"/>
    <property type="match status" value="1"/>
</dbReference>
<feature type="transmembrane region" description="Helical" evidence="5">
    <location>
        <begin position="401"/>
        <end position="423"/>
    </location>
</feature>
<proteinExistence type="predicted"/>
<name>B4N3C6_DROWI</name>
<dbReference type="InterPro" id="IPR013057">
    <property type="entry name" value="AA_transpt_TM"/>
</dbReference>
<dbReference type="eggNOG" id="KOG1304">
    <property type="taxonomic scope" value="Eukaryota"/>
</dbReference>
<dbReference type="Proteomes" id="UP000007798">
    <property type="component" value="Unassembled WGS sequence"/>
</dbReference>
<feature type="transmembrane region" description="Helical" evidence="5">
    <location>
        <begin position="255"/>
        <end position="274"/>
    </location>
</feature>
<gene>
    <name evidence="7" type="primary">Dwil\GK12486</name>
    <name evidence="7" type="ORF">Dwil_GK12486</name>
</gene>
<dbReference type="PANTHER" id="PTHR22950">
    <property type="entry name" value="AMINO ACID TRANSPORTER"/>
    <property type="match status" value="1"/>
</dbReference>
<keyword evidence="4 5" id="KW-0472">Membrane</keyword>
<sequence>MLSKKLSNRRHLSIQIPEEFGKSLLNQTVRPQGFSSFKRNIGITLAFHPHIHRNAEHPMTDFETFLNLIKCALGTGCLAMPRAYCNAGWLVGLISTIVISSFVVYAMHVLVTYMVDLFLCVYHFGVDCVYVVFIAKNLKHLGDMYFISLDIRLYMALLTLPLILTFLIRDLKYLVPFAIISNILIIVCFGIVLSYMLGNLPSLQQRHASQSLTQYPLFFGTVLFAIESVGVILALQRNMITPQNYLGPFGVLNRAMILVIIFYTLFGFMGYWRYGDNTASSILNNLPLNERLPQCAIVMFALGIFFSYALQGYVTMDIIWRYYMEPQLKENATRSLEYLVRIALVVASVLVAIGYPDFGLLLAFVGSFCLAQLGLIYPGIVHLCVRYEEGYGICKFKLFRSLLFIIVGLFGGIAGSIASVKALTEQYASLM</sequence>
<evidence type="ECO:0000256" key="2">
    <source>
        <dbReference type="ARBA" id="ARBA00022692"/>
    </source>
</evidence>
<accession>B4N3C6</accession>
<feature type="transmembrane region" description="Helical" evidence="5">
    <location>
        <begin position="217"/>
        <end position="235"/>
    </location>
</feature>